<proteinExistence type="predicted"/>
<evidence type="ECO:0000256" key="10">
    <source>
        <dbReference type="ARBA" id="ARBA00022989"/>
    </source>
</evidence>
<keyword evidence="6 13" id="KW-0812">Transmembrane</keyword>
<name>A0A2R9SUH6_9BACL</name>
<keyword evidence="12 13" id="KW-0472">Membrane</keyword>
<dbReference type="EC" id="2.7.13.3" evidence="3"/>
<dbReference type="InterPro" id="IPR005467">
    <property type="entry name" value="His_kinase_dom"/>
</dbReference>
<evidence type="ECO:0000313" key="15">
    <source>
        <dbReference type="EMBL" id="EFU41020.1"/>
    </source>
</evidence>
<feature type="transmembrane region" description="Helical" evidence="13">
    <location>
        <begin position="6"/>
        <end position="23"/>
    </location>
</feature>
<keyword evidence="10 13" id="KW-1133">Transmembrane helix</keyword>
<dbReference type="InterPro" id="IPR036890">
    <property type="entry name" value="HATPase_C_sf"/>
</dbReference>
<dbReference type="SUPFAM" id="SSF55874">
    <property type="entry name" value="ATPase domain of HSP90 chaperone/DNA topoisomerase II/histidine kinase"/>
    <property type="match status" value="1"/>
</dbReference>
<dbReference type="SMART" id="SM00388">
    <property type="entry name" value="HisKA"/>
    <property type="match status" value="1"/>
</dbReference>
<dbReference type="FunFam" id="3.30.565.10:FF:000013">
    <property type="entry name" value="Two-component sensor histidine kinase"/>
    <property type="match status" value="1"/>
</dbReference>
<dbReference type="Proteomes" id="UP000003094">
    <property type="component" value="Unassembled WGS sequence"/>
</dbReference>
<comment type="caution">
    <text evidence="15">The sequence shown here is derived from an EMBL/GenBank/DDBJ whole genome shotgun (WGS) entry which is preliminary data.</text>
</comment>
<dbReference type="InterPro" id="IPR036097">
    <property type="entry name" value="HisK_dim/P_sf"/>
</dbReference>
<dbReference type="CDD" id="cd00082">
    <property type="entry name" value="HisKA"/>
    <property type="match status" value="1"/>
</dbReference>
<dbReference type="InterPro" id="IPR003594">
    <property type="entry name" value="HATPase_dom"/>
</dbReference>
<dbReference type="PANTHER" id="PTHR43547:SF2">
    <property type="entry name" value="HYBRID SIGNAL TRANSDUCTION HISTIDINE KINASE C"/>
    <property type="match status" value="1"/>
</dbReference>
<dbReference type="CDD" id="cd00075">
    <property type="entry name" value="HATPase"/>
    <property type="match status" value="1"/>
</dbReference>
<evidence type="ECO:0000256" key="11">
    <source>
        <dbReference type="ARBA" id="ARBA00023012"/>
    </source>
</evidence>
<dbReference type="SUPFAM" id="SSF47384">
    <property type="entry name" value="Homodimeric domain of signal transducing histidine kinase"/>
    <property type="match status" value="1"/>
</dbReference>
<evidence type="ECO:0000256" key="4">
    <source>
        <dbReference type="ARBA" id="ARBA00022553"/>
    </source>
</evidence>
<dbReference type="EMBL" id="ADHJ01000023">
    <property type="protein sequence ID" value="EFU41020.1"/>
    <property type="molecule type" value="Genomic_DNA"/>
</dbReference>
<evidence type="ECO:0000256" key="1">
    <source>
        <dbReference type="ARBA" id="ARBA00000085"/>
    </source>
</evidence>
<dbReference type="GO" id="GO:0016020">
    <property type="term" value="C:membrane"/>
    <property type="evidence" value="ECO:0007669"/>
    <property type="project" value="UniProtKB-SubCell"/>
</dbReference>
<evidence type="ECO:0000256" key="7">
    <source>
        <dbReference type="ARBA" id="ARBA00022741"/>
    </source>
</evidence>
<protein>
    <recommendedName>
        <fullName evidence="3">histidine kinase</fullName>
        <ecNumber evidence="3">2.7.13.3</ecNumber>
    </recommendedName>
</protein>
<comment type="catalytic activity">
    <reaction evidence="1">
        <text>ATP + protein L-histidine = ADP + protein N-phospho-L-histidine.</text>
        <dbReference type="EC" id="2.7.13.3"/>
    </reaction>
</comment>
<evidence type="ECO:0000256" key="2">
    <source>
        <dbReference type="ARBA" id="ARBA00004370"/>
    </source>
</evidence>
<keyword evidence="11" id="KW-0902">Two-component regulatory system</keyword>
<evidence type="ECO:0000256" key="3">
    <source>
        <dbReference type="ARBA" id="ARBA00012438"/>
    </source>
</evidence>
<dbReference type="PROSITE" id="PS50109">
    <property type="entry name" value="HIS_KIN"/>
    <property type="match status" value="1"/>
</dbReference>
<gene>
    <name evidence="15" type="ORF">PVOR_15344</name>
</gene>
<dbReference type="Gene3D" id="3.30.565.10">
    <property type="entry name" value="Histidine kinase-like ATPase, C-terminal domain"/>
    <property type="match status" value="1"/>
</dbReference>
<sequence length="307" mass="35310">MEWIYILLMALASSLMVIIYLVTKLYKVSEQLSIIEDSLVDIKKGNWNRRVLVNENDITKTICYSINDIAMKSQTQLIQLKQSEQAYKRLMTSLSHDVRTPLTSLVGYLEAVQKKFVTGKEKEEYLEIALNKAHHLKGFVEVLFDWVKLDAKEQVFKLEEQDINEFTRDILVNWIPTFEEEHFEYKIDISDKECFIRLDPNAYIRIVNNLIQNVIAHSEGTRIDLQISENEQNVMVQVSDNGKGISPNDLPHIFDRLYQSDESRSTNGNGLGLAIARELVHLHKGTIHAQNSLYGGTAFIVKLPKVL</sequence>
<dbReference type="InterPro" id="IPR003661">
    <property type="entry name" value="HisK_dim/P_dom"/>
</dbReference>
<evidence type="ECO:0000259" key="14">
    <source>
        <dbReference type="PROSITE" id="PS50109"/>
    </source>
</evidence>
<organism evidence="15 16">
    <name type="scientific">Paenibacillus vortex V453</name>
    <dbReference type="NCBI Taxonomy" id="715225"/>
    <lineage>
        <taxon>Bacteria</taxon>
        <taxon>Bacillati</taxon>
        <taxon>Bacillota</taxon>
        <taxon>Bacilli</taxon>
        <taxon>Bacillales</taxon>
        <taxon>Paenibacillaceae</taxon>
        <taxon>Paenibacillus</taxon>
    </lineage>
</organism>
<evidence type="ECO:0000256" key="8">
    <source>
        <dbReference type="ARBA" id="ARBA00022777"/>
    </source>
</evidence>
<reference evidence="15 16" key="1">
    <citation type="journal article" date="2010" name="BMC Genomics">
        <title>Genome sequence of the pattern forming Paenibacillus vortex bacterium reveals potential for thriving in complex environments.</title>
        <authorList>
            <person name="Sirota-Madi A."/>
            <person name="Olender T."/>
            <person name="Helman Y."/>
            <person name="Ingham C."/>
            <person name="Brainis I."/>
            <person name="Roth D."/>
            <person name="Hagi E."/>
            <person name="Brodsky L."/>
            <person name="Leshkowitz D."/>
            <person name="Galatenko V."/>
            <person name="Nikolaev V."/>
            <person name="Mugasimangalam R.C."/>
            <person name="Bransburg-Zabary S."/>
            <person name="Gutnick D.L."/>
            <person name="Lancet D."/>
            <person name="Ben-Jacob E."/>
        </authorList>
    </citation>
    <scope>NUCLEOTIDE SEQUENCE [LARGE SCALE GENOMIC DNA]</scope>
    <source>
        <strain evidence="15 16">V453</strain>
    </source>
</reference>
<dbReference type="InterPro" id="IPR004358">
    <property type="entry name" value="Sig_transdc_His_kin-like_C"/>
</dbReference>
<keyword evidence="4" id="KW-0597">Phosphoprotein</keyword>
<evidence type="ECO:0000256" key="9">
    <source>
        <dbReference type="ARBA" id="ARBA00022840"/>
    </source>
</evidence>
<keyword evidence="8 15" id="KW-0418">Kinase</keyword>
<evidence type="ECO:0000256" key="12">
    <source>
        <dbReference type="ARBA" id="ARBA00023136"/>
    </source>
</evidence>
<evidence type="ECO:0000313" key="16">
    <source>
        <dbReference type="Proteomes" id="UP000003094"/>
    </source>
</evidence>
<keyword evidence="5" id="KW-0808">Transferase</keyword>
<dbReference type="Pfam" id="PF00512">
    <property type="entry name" value="HisKA"/>
    <property type="match status" value="1"/>
</dbReference>
<dbReference type="Pfam" id="PF02518">
    <property type="entry name" value="HATPase_c"/>
    <property type="match status" value="1"/>
</dbReference>
<evidence type="ECO:0000256" key="6">
    <source>
        <dbReference type="ARBA" id="ARBA00022692"/>
    </source>
</evidence>
<dbReference type="GO" id="GO:0000155">
    <property type="term" value="F:phosphorelay sensor kinase activity"/>
    <property type="evidence" value="ECO:0007669"/>
    <property type="project" value="InterPro"/>
</dbReference>
<dbReference type="Gene3D" id="1.10.287.130">
    <property type="match status" value="1"/>
</dbReference>
<keyword evidence="16" id="KW-1185">Reference proteome</keyword>
<dbReference type="AlphaFoldDB" id="A0A2R9SUH6"/>
<keyword evidence="7" id="KW-0547">Nucleotide-binding</keyword>
<dbReference type="GO" id="GO:0005524">
    <property type="term" value="F:ATP binding"/>
    <property type="evidence" value="ECO:0007669"/>
    <property type="project" value="UniProtKB-KW"/>
</dbReference>
<keyword evidence="9" id="KW-0067">ATP-binding</keyword>
<dbReference type="PANTHER" id="PTHR43547">
    <property type="entry name" value="TWO-COMPONENT HISTIDINE KINASE"/>
    <property type="match status" value="1"/>
</dbReference>
<accession>A0A2R9SUH6</accession>
<feature type="domain" description="Histidine kinase" evidence="14">
    <location>
        <begin position="93"/>
        <end position="307"/>
    </location>
</feature>
<dbReference type="RefSeq" id="WP_006209864.1">
    <property type="nucleotide sequence ID" value="NZ_ADHJ01000023.1"/>
</dbReference>
<evidence type="ECO:0000256" key="13">
    <source>
        <dbReference type="SAM" id="Phobius"/>
    </source>
</evidence>
<dbReference type="KEGG" id="pvo:PVOR_15344"/>
<comment type="subcellular location">
    <subcellularLocation>
        <location evidence="2">Membrane</location>
    </subcellularLocation>
</comment>
<dbReference type="SMART" id="SM00387">
    <property type="entry name" value="HATPase_c"/>
    <property type="match status" value="1"/>
</dbReference>
<dbReference type="PRINTS" id="PR00344">
    <property type="entry name" value="BCTRLSENSOR"/>
</dbReference>
<evidence type="ECO:0000256" key="5">
    <source>
        <dbReference type="ARBA" id="ARBA00022679"/>
    </source>
</evidence>